<dbReference type="Proteomes" id="UP001209540">
    <property type="component" value="Unassembled WGS sequence"/>
</dbReference>
<evidence type="ECO:0000313" key="6">
    <source>
        <dbReference type="Proteomes" id="UP001209540"/>
    </source>
</evidence>
<sequence length="771" mass="88919">MISKGKNVPCEGCRERKKKCSSGQPCERCKRLGIECHYLKPATPPDLNYVDMVNSHELEANVNELEHLMIDMEEQMRRLQQMPPVRDRNLSSSLSYPISRPLISKRQSSADELPAMSSNCSSSSGSTVSSPNTTTESTPPPQSMEVTVIKRRKPQKLIQQQPTITTNWQLKIGKHGLCIETNILSYDDLLHQIRAFGFINTADEDPTLPMFKQPSNPIPPTLHRYILNTPVRRAHFQAIKKCITHNEQQKQQFDLSTLSTSPSSSGASTPRCEENSEDKINIINDGVLHFKQESSQQITLKLLDAFFSCQFYHNICLHRGTFYSLFVDQDDPDSSPVVCAMAAAILTMRCHHILDIIPYSQQMGVHSYFIVRAKYLLANVFDDITLEPYLTYLFMALYYINLQRPNDSIRYFEQCIRIRHLLVDEYMPKKWGATHTNEQELFKRSQKILFTLAMRIDFFHNRRGIIVRSMDKTRQSSCSLMKELQRHVAREDCLPTPFPDEDAKISRAMRQDNYSNRMHRVLNPYLDFTRFTRDPVPLQMLVKTEAALNEFYFKDLPPEFRLSLSIFENNLSDVEFQRRLAGDVNCDAASIMVAIRYYQAVISVHEPFMPTLPAEYNLKNANKNGPGMLSILSTDEESSACEIYNEQERSVHTLRALEMCYRSAIILVRLFEYLIVTLDTCTDMLMPCLLTAWDIHVRNACLGLTDPEEAQKHVPVRVVKTSREYVLRCVDIVRKGYHYNAGDRGLWEHYQSVENELLKAMFATRPYTAQY</sequence>
<feature type="region of interest" description="Disordered" evidence="3">
    <location>
        <begin position="253"/>
        <end position="275"/>
    </location>
</feature>
<dbReference type="GO" id="GO:0000981">
    <property type="term" value="F:DNA-binding transcription factor activity, RNA polymerase II-specific"/>
    <property type="evidence" value="ECO:0007669"/>
    <property type="project" value="InterPro"/>
</dbReference>
<dbReference type="Pfam" id="PF00172">
    <property type="entry name" value="Zn_clus"/>
    <property type="match status" value="1"/>
</dbReference>
<dbReference type="SMART" id="SM00066">
    <property type="entry name" value="GAL4"/>
    <property type="match status" value="1"/>
</dbReference>
<organism evidence="5 6">
    <name type="scientific">Phascolomyces articulosus</name>
    <dbReference type="NCBI Taxonomy" id="60185"/>
    <lineage>
        <taxon>Eukaryota</taxon>
        <taxon>Fungi</taxon>
        <taxon>Fungi incertae sedis</taxon>
        <taxon>Mucoromycota</taxon>
        <taxon>Mucoromycotina</taxon>
        <taxon>Mucoromycetes</taxon>
        <taxon>Mucorales</taxon>
        <taxon>Lichtheimiaceae</taxon>
        <taxon>Phascolomyces</taxon>
    </lineage>
</organism>
<feature type="coiled-coil region" evidence="2">
    <location>
        <begin position="55"/>
        <end position="82"/>
    </location>
</feature>
<dbReference type="SUPFAM" id="SSF57701">
    <property type="entry name" value="Zn2/Cys6 DNA-binding domain"/>
    <property type="match status" value="1"/>
</dbReference>
<dbReference type="InterPro" id="IPR050987">
    <property type="entry name" value="AtrR-like"/>
</dbReference>
<proteinExistence type="predicted"/>
<dbReference type="Gene3D" id="4.10.240.10">
    <property type="entry name" value="Zn(2)-C6 fungal-type DNA-binding domain"/>
    <property type="match status" value="1"/>
</dbReference>
<dbReference type="PROSITE" id="PS50048">
    <property type="entry name" value="ZN2_CY6_FUNGAL_2"/>
    <property type="match status" value="1"/>
</dbReference>
<feature type="domain" description="Zn(2)-C6 fungal-type" evidence="4">
    <location>
        <begin position="9"/>
        <end position="38"/>
    </location>
</feature>
<accession>A0AAD5PBL9</accession>
<evidence type="ECO:0000313" key="5">
    <source>
        <dbReference type="EMBL" id="KAI9255583.1"/>
    </source>
</evidence>
<dbReference type="InterPro" id="IPR036864">
    <property type="entry name" value="Zn2-C6_fun-type_DNA-bd_sf"/>
</dbReference>
<feature type="region of interest" description="Disordered" evidence="3">
    <location>
        <begin position="108"/>
        <end position="144"/>
    </location>
</feature>
<evidence type="ECO:0000256" key="1">
    <source>
        <dbReference type="ARBA" id="ARBA00023242"/>
    </source>
</evidence>
<dbReference type="CDD" id="cd00067">
    <property type="entry name" value="GAL4"/>
    <property type="match status" value="1"/>
</dbReference>
<protein>
    <recommendedName>
        <fullName evidence="4">Zn(2)-C6 fungal-type domain-containing protein</fullName>
    </recommendedName>
</protein>
<dbReference type="GO" id="GO:0008270">
    <property type="term" value="F:zinc ion binding"/>
    <property type="evidence" value="ECO:0007669"/>
    <property type="project" value="InterPro"/>
</dbReference>
<keyword evidence="2" id="KW-0175">Coiled coil</keyword>
<evidence type="ECO:0000256" key="2">
    <source>
        <dbReference type="SAM" id="Coils"/>
    </source>
</evidence>
<feature type="compositionally biased region" description="Low complexity" evidence="3">
    <location>
        <begin position="117"/>
        <end position="137"/>
    </location>
</feature>
<dbReference type="CDD" id="cd12148">
    <property type="entry name" value="fungal_TF_MHR"/>
    <property type="match status" value="1"/>
</dbReference>
<dbReference type="InterPro" id="IPR001138">
    <property type="entry name" value="Zn2Cys6_DnaBD"/>
</dbReference>
<dbReference type="AlphaFoldDB" id="A0AAD5PBL9"/>
<gene>
    <name evidence="5" type="ORF">BDA99DRAFT_517111</name>
</gene>
<comment type="caution">
    <text evidence="5">The sequence shown here is derived from an EMBL/GenBank/DDBJ whole genome shotgun (WGS) entry which is preliminary data.</text>
</comment>
<evidence type="ECO:0000256" key="3">
    <source>
        <dbReference type="SAM" id="MobiDB-lite"/>
    </source>
</evidence>
<dbReference type="PROSITE" id="PS00463">
    <property type="entry name" value="ZN2_CY6_FUNGAL_1"/>
    <property type="match status" value="1"/>
</dbReference>
<dbReference type="EMBL" id="JAIXMP010000022">
    <property type="protein sequence ID" value="KAI9255583.1"/>
    <property type="molecule type" value="Genomic_DNA"/>
</dbReference>
<evidence type="ECO:0000259" key="4">
    <source>
        <dbReference type="PROSITE" id="PS50048"/>
    </source>
</evidence>
<dbReference type="PANTHER" id="PTHR46910">
    <property type="entry name" value="TRANSCRIPTION FACTOR PDR1"/>
    <property type="match status" value="1"/>
</dbReference>
<keyword evidence="6" id="KW-1185">Reference proteome</keyword>
<keyword evidence="1" id="KW-0539">Nucleus</keyword>
<reference evidence="5" key="1">
    <citation type="journal article" date="2022" name="IScience">
        <title>Evolution of zygomycete secretomes and the origins of terrestrial fungal ecologies.</title>
        <authorList>
            <person name="Chang Y."/>
            <person name="Wang Y."/>
            <person name="Mondo S."/>
            <person name="Ahrendt S."/>
            <person name="Andreopoulos W."/>
            <person name="Barry K."/>
            <person name="Beard J."/>
            <person name="Benny G.L."/>
            <person name="Blankenship S."/>
            <person name="Bonito G."/>
            <person name="Cuomo C."/>
            <person name="Desiro A."/>
            <person name="Gervers K.A."/>
            <person name="Hundley H."/>
            <person name="Kuo A."/>
            <person name="LaButti K."/>
            <person name="Lang B.F."/>
            <person name="Lipzen A."/>
            <person name="O'Donnell K."/>
            <person name="Pangilinan J."/>
            <person name="Reynolds N."/>
            <person name="Sandor L."/>
            <person name="Smith M.E."/>
            <person name="Tsang A."/>
            <person name="Grigoriev I.V."/>
            <person name="Stajich J.E."/>
            <person name="Spatafora J.W."/>
        </authorList>
    </citation>
    <scope>NUCLEOTIDE SEQUENCE</scope>
    <source>
        <strain evidence="5">RSA 2281</strain>
    </source>
</reference>
<reference evidence="5" key="2">
    <citation type="submission" date="2023-02" db="EMBL/GenBank/DDBJ databases">
        <authorList>
            <consortium name="DOE Joint Genome Institute"/>
            <person name="Mondo S.J."/>
            <person name="Chang Y."/>
            <person name="Wang Y."/>
            <person name="Ahrendt S."/>
            <person name="Andreopoulos W."/>
            <person name="Barry K."/>
            <person name="Beard J."/>
            <person name="Benny G.L."/>
            <person name="Blankenship S."/>
            <person name="Bonito G."/>
            <person name="Cuomo C."/>
            <person name="Desiro A."/>
            <person name="Gervers K.A."/>
            <person name="Hundley H."/>
            <person name="Kuo A."/>
            <person name="LaButti K."/>
            <person name="Lang B.F."/>
            <person name="Lipzen A."/>
            <person name="O'Donnell K."/>
            <person name="Pangilinan J."/>
            <person name="Reynolds N."/>
            <person name="Sandor L."/>
            <person name="Smith M.W."/>
            <person name="Tsang A."/>
            <person name="Grigoriev I.V."/>
            <person name="Stajich J.E."/>
            <person name="Spatafora J.W."/>
        </authorList>
    </citation>
    <scope>NUCLEOTIDE SEQUENCE</scope>
    <source>
        <strain evidence="5">RSA 2281</strain>
    </source>
</reference>
<dbReference type="PANTHER" id="PTHR46910:SF1">
    <property type="entry name" value="MISCELLANEOUS ZN(II)2CYS6 TRANSCRIPTION FACTOR (EUROFUNG)-RELATED"/>
    <property type="match status" value="1"/>
</dbReference>
<feature type="compositionally biased region" description="Low complexity" evidence="3">
    <location>
        <begin position="255"/>
        <end position="270"/>
    </location>
</feature>
<name>A0AAD5PBL9_9FUNG</name>